<organism evidence="1 2">
    <name type="scientific">Pleurodeles waltl</name>
    <name type="common">Iberian ribbed newt</name>
    <dbReference type="NCBI Taxonomy" id="8319"/>
    <lineage>
        <taxon>Eukaryota</taxon>
        <taxon>Metazoa</taxon>
        <taxon>Chordata</taxon>
        <taxon>Craniata</taxon>
        <taxon>Vertebrata</taxon>
        <taxon>Euteleostomi</taxon>
        <taxon>Amphibia</taxon>
        <taxon>Batrachia</taxon>
        <taxon>Caudata</taxon>
        <taxon>Salamandroidea</taxon>
        <taxon>Salamandridae</taxon>
        <taxon>Pleurodelinae</taxon>
        <taxon>Pleurodeles</taxon>
    </lineage>
</organism>
<proteinExistence type="predicted"/>
<accession>A0AAV7VCP4</accession>
<dbReference type="Proteomes" id="UP001066276">
    <property type="component" value="Chromosome 2_1"/>
</dbReference>
<gene>
    <name evidence="1" type="ORF">NDU88_002050</name>
</gene>
<comment type="caution">
    <text evidence="1">The sequence shown here is derived from an EMBL/GenBank/DDBJ whole genome shotgun (WGS) entry which is preliminary data.</text>
</comment>
<reference evidence="1" key="1">
    <citation type="journal article" date="2022" name="bioRxiv">
        <title>Sequencing and chromosome-scale assembly of the giantPleurodeles waltlgenome.</title>
        <authorList>
            <person name="Brown T."/>
            <person name="Elewa A."/>
            <person name="Iarovenko S."/>
            <person name="Subramanian E."/>
            <person name="Araus A.J."/>
            <person name="Petzold A."/>
            <person name="Susuki M."/>
            <person name="Suzuki K.-i.T."/>
            <person name="Hayashi T."/>
            <person name="Toyoda A."/>
            <person name="Oliveira C."/>
            <person name="Osipova E."/>
            <person name="Leigh N.D."/>
            <person name="Simon A."/>
            <person name="Yun M.H."/>
        </authorList>
    </citation>
    <scope>NUCLEOTIDE SEQUENCE</scope>
    <source>
        <strain evidence="1">20211129_DDA</strain>
        <tissue evidence="1">Liver</tissue>
    </source>
</reference>
<name>A0AAV7VCP4_PLEWA</name>
<evidence type="ECO:0000313" key="1">
    <source>
        <dbReference type="EMBL" id="KAJ1198206.1"/>
    </source>
</evidence>
<protein>
    <submittedName>
        <fullName evidence="1">Uncharacterized protein</fullName>
    </submittedName>
</protein>
<dbReference type="AlphaFoldDB" id="A0AAV7VCP4"/>
<dbReference type="EMBL" id="JANPWB010000003">
    <property type="protein sequence ID" value="KAJ1198206.1"/>
    <property type="molecule type" value="Genomic_DNA"/>
</dbReference>
<sequence>MNLPSSAIGRQKPSLIRPPLLRSIAEYRASEEDNGLDIPASLSGPAEGVLCITPDPKMAAAWRLGMIGGQIPPLQHVTSDTTSTLHASYGTNLQ</sequence>
<keyword evidence="2" id="KW-1185">Reference proteome</keyword>
<evidence type="ECO:0000313" key="2">
    <source>
        <dbReference type="Proteomes" id="UP001066276"/>
    </source>
</evidence>